<evidence type="ECO:0000313" key="5">
    <source>
        <dbReference type="Proteomes" id="UP000235826"/>
    </source>
</evidence>
<dbReference type="InterPro" id="IPR050546">
    <property type="entry name" value="Glycosyl_Hydrlase_16"/>
</dbReference>
<dbReference type="AlphaFoldDB" id="A0A2K9PRR7"/>
<dbReference type="Pfam" id="PF00722">
    <property type="entry name" value="Glyco_hydro_16"/>
    <property type="match status" value="1"/>
</dbReference>
<reference evidence="4 5" key="1">
    <citation type="submission" date="2018-01" db="EMBL/GenBank/DDBJ databases">
        <title>Complete genome sequence of Flavivirga eckloniae ECD14 isolated from seaweed Ecklonia cava.</title>
        <authorList>
            <person name="Lee J.H."/>
            <person name="Baik K.S."/>
            <person name="Seong C.N."/>
        </authorList>
    </citation>
    <scope>NUCLEOTIDE SEQUENCE [LARGE SCALE GENOMIC DNA]</scope>
    <source>
        <strain evidence="4 5">ECD14</strain>
    </source>
</reference>
<dbReference type="CDD" id="cd08023">
    <property type="entry name" value="GH16_laminarinase_like"/>
    <property type="match status" value="1"/>
</dbReference>
<keyword evidence="5" id="KW-1185">Reference proteome</keyword>
<dbReference type="Gene3D" id="2.60.120.200">
    <property type="match status" value="1"/>
</dbReference>
<evidence type="ECO:0000256" key="1">
    <source>
        <dbReference type="ARBA" id="ARBA00006865"/>
    </source>
</evidence>
<accession>A0A2K9PRR7</accession>
<dbReference type="KEGG" id="fek:C1H87_14030"/>
<dbReference type="GO" id="GO:0005975">
    <property type="term" value="P:carbohydrate metabolic process"/>
    <property type="evidence" value="ECO:0007669"/>
    <property type="project" value="InterPro"/>
</dbReference>
<name>A0A2K9PRR7_9FLAO</name>
<evidence type="ECO:0000313" key="4">
    <source>
        <dbReference type="EMBL" id="AUP79761.1"/>
    </source>
</evidence>
<dbReference type="PROSITE" id="PS51762">
    <property type="entry name" value="GH16_2"/>
    <property type="match status" value="1"/>
</dbReference>
<dbReference type="OrthoDB" id="9809583at2"/>
<gene>
    <name evidence="4" type="ORF">C1H87_14030</name>
</gene>
<dbReference type="EMBL" id="CP025791">
    <property type="protein sequence ID" value="AUP79761.1"/>
    <property type="molecule type" value="Genomic_DNA"/>
</dbReference>
<sequence length="292" mass="33271">MKISSIIKFGVVYFLIGAFACSNSNFTDEIVKIERETEEPTNPNNGEWNLIFEEEFDSNLSKWNVWEGGAFNNEIQIYKAAQSKIESGILTIEAKREATNGATSPSDNTPKDFEYISGRLETKDQFGPSDEEGEKEYRLIARIKLPKGNGMWPAFWSYANPWPTQGEIDILEARGNQETKFQSNIFYGTEVNKPLTKNEDTEKVHEMGVDITENFHEYELIWKAESLEILFDGQSLHTYAADSKNYVAELFGKKQQIVLNLAVGGDFFQGVDSADFADNSTMQVDWVRVYKR</sequence>
<dbReference type="PANTHER" id="PTHR10963:SF55">
    <property type="entry name" value="GLYCOSIDE HYDROLASE FAMILY 16 PROTEIN"/>
    <property type="match status" value="1"/>
</dbReference>
<evidence type="ECO:0000256" key="2">
    <source>
        <dbReference type="SAM" id="SignalP"/>
    </source>
</evidence>
<dbReference type="InterPro" id="IPR000757">
    <property type="entry name" value="Beta-glucanase-like"/>
</dbReference>
<feature type="domain" description="GH16" evidence="3">
    <location>
        <begin position="35"/>
        <end position="292"/>
    </location>
</feature>
<organism evidence="4 5">
    <name type="scientific">Flavivirga eckloniae</name>
    <dbReference type="NCBI Taxonomy" id="1803846"/>
    <lineage>
        <taxon>Bacteria</taxon>
        <taxon>Pseudomonadati</taxon>
        <taxon>Bacteroidota</taxon>
        <taxon>Flavobacteriia</taxon>
        <taxon>Flavobacteriales</taxon>
        <taxon>Flavobacteriaceae</taxon>
        <taxon>Flavivirga</taxon>
    </lineage>
</organism>
<dbReference type="PANTHER" id="PTHR10963">
    <property type="entry name" value="GLYCOSYL HYDROLASE-RELATED"/>
    <property type="match status" value="1"/>
</dbReference>
<dbReference type="Proteomes" id="UP000235826">
    <property type="component" value="Chromosome"/>
</dbReference>
<protein>
    <recommendedName>
        <fullName evidence="3">GH16 domain-containing protein</fullName>
    </recommendedName>
</protein>
<dbReference type="PROSITE" id="PS51257">
    <property type="entry name" value="PROKAR_LIPOPROTEIN"/>
    <property type="match status" value="1"/>
</dbReference>
<keyword evidence="2" id="KW-0732">Signal</keyword>
<feature type="chain" id="PRO_5014662476" description="GH16 domain-containing protein" evidence="2">
    <location>
        <begin position="21"/>
        <end position="292"/>
    </location>
</feature>
<proteinExistence type="inferred from homology"/>
<evidence type="ECO:0000259" key="3">
    <source>
        <dbReference type="PROSITE" id="PS51762"/>
    </source>
</evidence>
<comment type="similarity">
    <text evidence="1">Belongs to the glycosyl hydrolase 16 family.</text>
</comment>
<feature type="signal peptide" evidence="2">
    <location>
        <begin position="1"/>
        <end position="20"/>
    </location>
</feature>
<dbReference type="SUPFAM" id="SSF49899">
    <property type="entry name" value="Concanavalin A-like lectins/glucanases"/>
    <property type="match status" value="1"/>
</dbReference>
<dbReference type="GO" id="GO:0004553">
    <property type="term" value="F:hydrolase activity, hydrolyzing O-glycosyl compounds"/>
    <property type="evidence" value="ECO:0007669"/>
    <property type="project" value="InterPro"/>
</dbReference>
<dbReference type="RefSeq" id="WP_102756414.1">
    <property type="nucleotide sequence ID" value="NZ_CP025791.1"/>
</dbReference>
<dbReference type="InterPro" id="IPR013320">
    <property type="entry name" value="ConA-like_dom_sf"/>
</dbReference>